<feature type="region of interest" description="Disordered" evidence="1">
    <location>
        <begin position="1"/>
        <end position="33"/>
    </location>
</feature>
<protein>
    <submittedName>
        <fullName evidence="2">Uncharacterized protein</fullName>
    </submittedName>
</protein>
<evidence type="ECO:0000313" key="2">
    <source>
        <dbReference type="EMBL" id="KAK8601110.1"/>
    </source>
</evidence>
<accession>A0ABR2GEH5</accession>
<keyword evidence="3" id="KW-1185">Reference proteome</keyword>
<reference evidence="2 3" key="1">
    <citation type="journal article" date="2024" name="G3 (Bethesda)">
        <title>Genome assembly of Hibiscus sabdariffa L. provides insights into metabolisms of medicinal natural products.</title>
        <authorList>
            <person name="Kim T."/>
        </authorList>
    </citation>
    <scope>NUCLEOTIDE SEQUENCE [LARGE SCALE GENOMIC DNA]</scope>
    <source>
        <strain evidence="2">TK-2024</strain>
        <tissue evidence="2">Old leaves</tissue>
    </source>
</reference>
<proteinExistence type="predicted"/>
<evidence type="ECO:0000313" key="3">
    <source>
        <dbReference type="Proteomes" id="UP001472677"/>
    </source>
</evidence>
<evidence type="ECO:0000256" key="1">
    <source>
        <dbReference type="SAM" id="MobiDB-lite"/>
    </source>
</evidence>
<dbReference type="Proteomes" id="UP001472677">
    <property type="component" value="Unassembled WGS sequence"/>
</dbReference>
<name>A0ABR2GEH5_9ROSI</name>
<organism evidence="2 3">
    <name type="scientific">Hibiscus sabdariffa</name>
    <name type="common">roselle</name>
    <dbReference type="NCBI Taxonomy" id="183260"/>
    <lineage>
        <taxon>Eukaryota</taxon>
        <taxon>Viridiplantae</taxon>
        <taxon>Streptophyta</taxon>
        <taxon>Embryophyta</taxon>
        <taxon>Tracheophyta</taxon>
        <taxon>Spermatophyta</taxon>
        <taxon>Magnoliopsida</taxon>
        <taxon>eudicotyledons</taxon>
        <taxon>Gunneridae</taxon>
        <taxon>Pentapetalae</taxon>
        <taxon>rosids</taxon>
        <taxon>malvids</taxon>
        <taxon>Malvales</taxon>
        <taxon>Malvaceae</taxon>
        <taxon>Malvoideae</taxon>
        <taxon>Hibiscus</taxon>
    </lineage>
</organism>
<gene>
    <name evidence="2" type="ORF">V6N12_050952</name>
</gene>
<sequence>MGPCMLTHRSSASIAKRNHDEHQHQHQHSAKQASEMDATFNLEPLLHQSKTPSMLLLPVSRWRSCVATPIRLCFGLVYCLRLRPSRLGHNLTFCPRV</sequence>
<comment type="caution">
    <text evidence="2">The sequence shown here is derived from an EMBL/GenBank/DDBJ whole genome shotgun (WGS) entry which is preliminary data.</text>
</comment>
<dbReference type="EMBL" id="JBBPBM010000001">
    <property type="protein sequence ID" value="KAK8601110.1"/>
    <property type="molecule type" value="Genomic_DNA"/>
</dbReference>